<dbReference type="OrthoDB" id="8053at10239"/>
<evidence type="ECO:0000313" key="2">
    <source>
        <dbReference type="Proteomes" id="UP000029889"/>
    </source>
</evidence>
<dbReference type="KEGG" id="vg:22111653"/>
<evidence type="ECO:0000313" key="1">
    <source>
        <dbReference type="EMBL" id="AIT14503.1"/>
    </source>
</evidence>
<dbReference type="RefSeq" id="YP_009102200.1">
    <property type="nucleotide sequence ID" value="NC_025447.1"/>
</dbReference>
<sequence length="243" mass="26563">MDLRNVLRDLVNTTSGIDFSCIAVSSEDRGEGQRVYLEAYTDDRTLVMRAYTKEDVPEVQGRFGLGNLGLLQGLMSLKTYSTEGTTITSNVKDGSVKSLAFKSEDASTTFMVQAEKLIPVQPRFHEQPYDVQVIPSAAKVQELKSFSGVFKSFSSLVTPYTEGDTLYFHVGEKNKSNHVGSLAFSKTEGELGLGFGYNIDRVLQALSRVSNAESVSLGITKTGMLNVTLDTGIAVYKFYVTGC</sequence>
<dbReference type="Proteomes" id="UP000029889">
    <property type="component" value="Segment"/>
</dbReference>
<protein>
    <submittedName>
        <fullName evidence="1">Uncharacterized protein</fullName>
    </submittedName>
</protein>
<dbReference type="GeneID" id="22111653"/>
<gene>
    <name evidence="1" type="primary">613</name>
    <name evidence="1" type="ORF">PBI_121Q_613</name>
</gene>
<keyword evidence="2" id="KW-1185">Reference proteome</keyword>
<accession>A0A097EYJ2</accession>
<organism evidence="1 2">
    <name type="scientific">Escherichia phage 121Q</name>
    <dbReference type="NCBI Taxonomy" id="1555202"/>
    <lineage>
        <taxon>Viruses</taxon>
        <taxon>Duplodnaviria</taxon>
        <taxon>Heunggongvirae</taxon>
        <taxon>Uroviricota</taxon>
        <taxon>Caudoviricetes</taxon>
        <taxon>Asteriusvirus</taxon>
        <taxon>Asteriusvirus av121Q</taxon>
    </lineage>
</organism>
<reference evidence="1 2" key="1">
    <citation type="submission" date="2014-09" db="EMBL/GenBank/DDBJ databases">
        <authorList>
            <person name="Lapin J.S."/>
            <person name="Pope W.H."/>
            <person name="Hua J."/>
            <person name="Ford M.E."/>
            <person name="Conway J.F."/>
            <person name="Hatfull G.F."/>
            <person name="Hendrix R.W."/>
        </authorList>
    </citation>
    <scope>NUCLEOTIDE SEQUENCE [LARGE SCALE GENOMIC DNA]</scope>
</reference>
<name>A0A097EYJ2_9CAUD</name>
<proteinExistence type="predicted"/>
<dbReference type="EMBL" id="KM507819">
    <property type="protein sequence ID" value="AIT14503.1"/>
    <property type="molecule type" value="Genomic_DNA"/>
</dbReference>